<dbReference type="Proteomes" id="UP000828390">
    <property type="component" value="Unassembled WGS sequence"/>
</dbReference>
<organism evidence="2 3">
    <name type="scientific">Dreissena polymorpha</name>
    <name type="common">Zebra mussel</name>
    <name type="synonym">Mytilus polymorpha</name>
    <dbReference type="NCBI Taxonomy" id="45954"/>
    <lineage>
        <taxon>Eukaryota</taxon>
        <taxon>Metazoa</taxon>
        <taxon>Spiralia</taxon>
        <taxon>Lophotrochozoa</taxon>
        <taxon>Mollusca</taxon>
        <taxon>Bivalvia</taxon>
        <taxon>Autobranchia</taxon>
        <taxon>Heteroconchia</taxon>
        <taxon>Euheterodonta</taxon>
        <taxon>Imparidentia</taxon>
        <taxon>Neoheterodontei</taxon>
        <taxon>Myida</taxon>
        <taxon>Dreissenoidea</taxon>
        <taxon>Dreissenidae</taxon>
        <taxon>Dreissena</taxon>
    </lineage>
</organism>
<feature type="compositionally biased region" description="Acidic residues" evidence="1">
    <location>
        <begin position="42"/>
        <end position="51"/>
    </location>
</feature>
<accession>A0A9D4MD60</accession>
<feature type="compositionally biased region" description="Basic and acidic residues" evidence="1">
    <location>
        <begin position="23"/>
        <end position="32"/>
    </location>
</feature>
<sequence length="73" mass="7989">MPVEGNVNDTTGNMGDEGDIERDDTTRAEGNMHVEGNVNDTTGDDSIDDNDATNLSFNITNREIEVNTETQEK</sequence>
<keyword evidence="3" id="KW-1185">Reference proteome</keyword>
<reference evidence="2" key="1">
    <citation type="journal article" date="2019" name="bioRxiv">
        <title>The Genome of the Zebra Mussel, Dreissena polymorpha: A Resource for Invasive Species Research.</title>
        <authorList>
            <person name="McCartney M.A."/>
            <person name="Auch B."/>
            <person name="Kono T."/>
            <person name="Mallez S."/>
            <person name="Zhang Y."/>
            <person name="Obille A."/>
            <person name="Becker A."/>
            <person name="Abrahante J.E."/>
            <person name="Garbe J."/>
            <person name="Badalamenti J.P."/>
            <person name="Herman A."/>
            <person name="Mangelson H."/>
            <person name="Liachko I."/>
            <person name="Sullivan S."/>
            <person name="Sone E.D."/>
            <person name="Koren S."/>
            <person name="Silverstein K.A.T."/>
            <person name="Beckman K.B."/>
            <person name="Gohl D.M."/>
        </authorList>
    </citation>
    <scope>NUCLEOTIDE SEQUENCE</scope>
    <source>
        <strain evidence="2">Duluth1</strain>
        <tissue evidence="2">Whole animal</tissue>
    </source>
</reference>
<evidence type="ECO:0000256" key="1">
    <source>
        <dbReference type="SAM" id="MobiDB-lite"/>
    </source>
</evidence>
<evidence type="ECO:0000313" key="3">
    <source>
        <dbReference type="Proteomes" id="UP000828390"/>
    </source>
</evidence>
<evidence type="ECO:0000313" key="2">
    <source>
        <dbReference type="EMBL" id="KAH3873312.1"/>
    </source>
</evidence>
<feature type="region of interest" description="Disordered" evidence="1">
    <location>
        <begin position="1"/>
        <end position="53"/>
    </location>
</feature>
<proteinExistence type="predicted"/>
<comment type="caution">
    <text evidence="2">The sequence shown here is derived from an EMBL/GenBank/DDBJ whole genome shotgun (WGS) entry which is preliminary data.</text>
</comment>
<dbReference type="AlphaFoldDB" id="A0A9D4MD60"/>
<name>A0A9D4MD60_DREPO</name>
<dbReference type="EMBL" id="JAIWYP010000002">
    <property type="protein sequence ID" value="KAH3873312.1"/>
    <property type="molecule type" value="Genomic_DNA"/>
</dbReference>
<reference evidence="2" key="2">
    <citation type="submission" date="2020-11" db="EMBL/GenBank/DDBJ databases">
        <authorList>
            <person name="McCartney M.A."/>
            <person name="Auch B."/>
            <person name="Kono T."/>
            <person name="Mallez S."/>
            <person name="Becker A."/>
            <person name="Gohl D.M."/>
            <person name="Silverstein K.A.T."/>
            <person name="Koren S."/>
            <person name="Bechman K.B."/>
            <person name="Herman A."/>
            <person name="Abrahante J.E."/>
            <person name="Garbe J."/>
        </authorList>
    </citation>
    <scope>NUCLEOTIDE SEQUENCE</scope>
    <source>
        <strain evidence="2">Duluth1</strain>
        <tissue evidence="2">Whole animal</tissue>
    </source>
</reference>
<protein>
    <submittedName>
        <fullName evidence="2">Uncharacterized protein</fullName>
    </submittedName>
</protein>
<gene>
    <name evidence="2" type="ORF">DPMN_036544</name>
</gene>